<protein>
    <recommendedName>
        <fullName evidence="4">DUF4199 domain-containing protein</fullName>
    </recommendedName>
</protein>
<feature type="transmembrane region" description="Helical" evidence="1">
    <location>
        <begin position="148"/>
        <end position="169"/>
    </location>
</feature>
<keyword evidence="1" id="KW-0472">Membrane</keyword>
<dbReference type="RefSeq" id="WP_173812192.1">
    <property type="nucleotide sequence ID" value="NZ_JABSNP010000035.1"/>
</dbReference>
<feature type="transmembrane region" description="Helical" evidence="1">
    <location>
        <begin position="80"/>
        <end position="104"/>
    </location>
</feature>
<dbReference type="EMBL" id="JABSNP010000035">
    <property type="protein sequence ID" value="NRT21446.1"/>
    <property type="molecule type" value="Genomic_DNA"/>
</dbReference>
<name>A0ABX2FWP6_9BACT</name>
<keyword evidence="3" id="KW-1185">Reference proteome</keyword>
<organism evidence="2 3">
    <name type="scientific">Hymenobacter caeli</name>
    <dbReference type="NCBI Taxonomy" id="2735894"/>
    <lineage>
        <taxon>Bacteria</taxon>
        <taxon>Pseudomonadati</taxon>
        <taxon>Bacteroidota</taxon>
        <taxon>Cytophagia</taxon>
        <taxon>Cytophagales</taxon>
        <taxon>Hymenobacteraceae</taxon>
        <taxon>Hymenobacter</taxon>
    </lineage>
</organism>
<evidence type="ECO:0000313" key="2">
    <source>
        <dbReference type="EMBL" id="NRT21446.1"/>
    </source>
</evidence>
<evidence type="ECO:0000256" key="1">
    <source>
        <dbReference type="SAM" id="Phobius"/>
    </source>
</evidence>
<accession>A0ABX2FWP6</accession>
<keyword evidence="1" id="KW-1133">Transmembrane helix</keyword>
<feature type="transmembrane region" description="Helical" evidence="1">
    <location>
        <begin position="12"/>
        <end position="32"/>
    </location>
</feature>
<feature type="transmembrane region" description="Helical" evidence="1">
    <location>
        <begin position="38"/>
        <end position="60"/>
    </location>
</feature>
<dbReference type="InterPro" id="IPR025250">
    <property type="entry name" value="DUF4199"/>
</dbReference>
<comment type="caution">
    <text evidence="2">The sequence shown here is derived from an EMBL/GenBank/DDBJ whole genome shotgun (WGS) entry which is preliminary data.</text>
</comment>
<dbReference type="Proteomes" id="UP000779507">
    <property type="component" value="Unassembled WGS sequence"/>
</dbReference>
<evidence type="ECO:0000313" key="3">
    <source>
        <dbReference type="Proteomes" id="UP000779507"/>
    </source>
</evidence>
<proteinExistence type="predicted"/>
<dbReference type="Pfam" id="PF13858">
    <property type="entry name" value="DUF4199"/>
    <property type="match status" value="1"/>
</dbReference>
<reference evidence="2 3" key="1">
    <citation type="submission" date="2020-05" db="EMBL/GenBank/DDBJ databases">
        <title>Genomic Encyclopedia of Type Strains, Phase IV (KMG-V): Genome sequencing to study the core and pangenomes of soil and plant-associated prokaryotes.</title>
        <authorList>
            <person name="Whitman W."/>
        </authorList>
    </citation>
    <scope>NUCLEOTIDE SEQUENCE [LARGE SCALE GENOMIC DNA]</scope>
    <source>
        <strain evidence="2 3">9A</strain>
    </source>
</reference>
<sequence>METQGQTVTPTAVGLRFGVLLALSWIVVDFLVRIANLSFLVFGVVSVSIALLVAVVFLVLAHKAFRQANGQLMSYGQGMVIAIIMLLISGLASGVFNYVFLTYIDPEFVDSMKDGMTKFMESNNIPDDQIAKGTAKLDEMRKGFGSSVLTGVTNGLVSGLVLGLIVSAFTKRNASEFE</sequence>
<evidence type="ECO:0008006" key="4">
    <source>
        <dbReference type="Google" id="ProtNLM"/>
    </source>
</evidence>
<keyword evidence="1" id="KW-0812">Transmembrane</keyword>
<gene>
    <name evidence="2" type="ORF">HNP98_004293</name>
</gene>